<gene>
    <name evidence="1" type="ORF">Ciccas_010423</name>
</gene>
<proteinExistence type="predicted"/>
<sequence>MNKSILSIKYKIQSICRLYLVLVELFWIELGTVFKFEANLDELFEAACAGFSGAASTGKGIC</sequence>
<dbReference type="EMBL" id="JBJKFK010002507">
    <property type="protein sequence ID" value="KAL3311002.1"/>
    <property type="molecule type" value="Genomic_DNA"/>
</dbReference>
<organism evidence="1 2">
    <name type="scientific">Cichlidogyrus casuarinus</name>
    <dbReference type="NCBI Taxonomy" id="1844966"/>
    <lineage>
        <taxon>Eukaryota</taxon>
        <taxon>Metazoa</taxon>
        <taxon>Spiralia</taxon>
        <taxon>Lophotrochozoa</taxon>
        <taxon>Platyhelminthes</taxon>
        <taxon>Monogenea</taxon>
        <taxon>Monopisthocotylea</taxon>
        <taxon>Dactylogyridea</taxon>
        <taxon>Ancyrocephalidae</taxon>
        <taxon>Cichlidogyrus</taxon>
    </lineage>
</organism>
<dbReference type="Proteomes" id="UP001626550">
    <property type="component" value="Unassembled WGS sequence"/>
</dbReference>
<dbReference type="AlphaFoldDB" id="A0ABD2PVT9"/>
<keyword evidence="2" id="KW-1185">Reference proteome</keyword>
<evidence type="ECO:0000313" key="2">
    <source>
        <dbReference type="Proteomes" id="UP001626550"/>
    </source>
</evidence>
<accession>A0ABD2PVT9</accession>
<reference evidence="1 2" key="1">
    <citation type="submission" date="2024-11" db="EMBL/GenBank/DDBJ databases">
        <title>Adaptive evolution of stress response genes in parasites aligns with host niche diversity.</title>
        <authorList>
            <person name="Hahn C."/>
            <person name="Resl P."/>
        </authorList>
    </citation>
    <scope>NUCLEOTIDE SEQUENCE [LARGE SCALE GENOMIC DNA]</scope>
    <source>
        <strain evidence="1">EGGRZ-B1_66</strain>
        <tissue evidence="1">Body</tissue>
    </source>
</reference>
<name>A0ABD2PVT9_9PLAT</name>
<protein>
    <submittedName>
        <fullName evidence="1">Uncharacterized protein</fullName>
    </submittedName>
</protein>
<evidence type="ECO:0000313" key="1">
    <source>
        <dbReference type="EMBL" id="KAL3311002.1"/>
    </source>
</evidence>
<comment type="caution">
    <text evidence="1">The sequence shown here is derived from an EMBL/GenBank/DDBJ whole genome shotgun (WGS) entry which is preliminary data.</text>
</comment>